<gene>
    <name evidence="1" type="ORF">CLV37_101566</name>
</gene>
<dbReference type="OrthoDB" id="7273451at2"/>
<dbReference type="Gene3D" id="3.40.50.150">
    <property type="entry name" value="Vaccinia Virus protein VP39"/>
    <property type="match status" value="1"/>
</dbReference>
<accession>A0A2T0RB14</accession>
<organism evidence="1 2">
    <name type="scientific">Kineococcus rhizosphaerae</name>
    <dbReference type="NCBI Taxonomy" id="559628"/>
    <lineage>
        <taxon>Bacteria</taxon>
        <taxon>Bacillati</taxon>
        <taxon>Actinomycetota</taxon>
        <taxon>Actinomycetes</taxon>
        <taxon>Kineosporiales</taxon>
        <taxon>Kineosporiaceae</taxon>
        <taxon>Kineococcus</taxon>
    </lineage>
</organism>
<dbReference type="AlphaFoldDB" id="A0A2T0RB14"/>
<evidence type="ECO:0000313" key="1">
    <source>
        <dbReference type="EMBL" id="PRY18321.1"/>
    </source>
</evidence>
<dbReference type="InterPro" id="IPR029063">
    <property type="entry name" value="SAM-dependent_MTases_sf"/>
</dbReference>
<protein>
    <recommendedName>
        <fullName evidence="3">Methyltransferase family protein</fullName>
    </recommendedName>
</protein>
<evidence type="ECO:0008006" key="3">
    <source>
        <dbReference type="Google" id="ProtNLM"/>
    </source>
</evidence>
<dbReference type="EMBL" id="PVZF01000001">
    <property type="protein sequence ID" value="PRY18321.1"/>
    <property type="molecule type" value="Genomic_DNA"/>
</dbReference>
<keyword evidence="2" id="KW-1185">Reference proteome</keyword>
<proteinExistence type="predicted"/>
<comment type="caution">
    <text evidence="1">The sequence shown here is derived from an EMBL/GenBank/DDBJ whole genome shotgun (WGS) entry which is preliminary data.</text>
</comment>
<reference evidence="1 2" key="1">
    <citation type="submission" date="2018-03" db="EMBL/GenBank/DDBJ databases">
        <title>Genomic Encyclopedia of Archaeal and Bacterial Type Strains, Phase II (KMG-II): from individual species to whole genera.</title>
        <authorList>
            <person name="Goeker M."/>
        </authorList>
    </citation>
    <scope>NUCLEOTIDE SEQUENCE [LARGE SCALE GENOMIC DNA]</scope>
    <source>
        <strain evidence="1 2">DSM 19711</strain>
    </source>
</reference>
<name>A0A2T0RB14_9ACTN</name>
<dbReference type="SUPFAM" id="SSF53335">
    <property type="entry name" value="S-adenosyl-L-methionine-dependent methyltransferases"/>
    <property type="match status" value="1"/>
</dbReference>
<evidence type="ECO:0000313" key="2">
    <source>
        <dbReference type="Proteomes" id="UP000238083"/>
    </source>
</evidence>
<dbReference type="Proteomes" id="UP000238083">
    <property type="component" value="Unassembled WGS sequence"/>
</dbReference>
<dbReference type="RefSeq" id="WP_106206699.1">
    <property type="nucleotide sequence ID" value="NZ_PVZF01000001.1"/>
</dbReference>
<sequence>MNELENFDPDWLALREPADHAARSRRLEELLAARCAGAARLRIVDLGAGSGSTYRHLAPRLVELGVDAEQDWLFVDHDEALLARAPGGVRTARLDLGDREALRTALSGADLVVGSALLDVLPAEVATVLVEELSALDPRPVVLFALTVSGGAEVEPPASGVAQAFDADQRSRGLGPDATGFVADRFAERGWAVEREATPWRLSASPLLSAWAAGWFGAAGVPVPDVVSAVVPHEDLLAR</sequence>